<comment type="caution">
    <text evidence="4">The sequence shown here is derived from an EMBL/GenBank/DDBJ whole genome shotgun (WGS) entry which is preliminary data.</text>
</comment>
<dbReference type="Proteomes" id="UP000765802">
    <property type="component" value="Unassembled WGS sequence"/>
</dbReference>
<feature type="compositionally biased region" description="Low complexity" evidence="2">
    <location>
        <begin position="350"/>
        <end position="365"/>
    </location>
</feature>
<dbReference type="RefSeq" id="WP_187258350.1">
    <property type="nucleotide sequence ID" value="NZ_JBHULF010000005.1"/>
</dbReference>
<keyword evidence="3" id="KW-0732">Signal</keyword>
<evidence type="ECO:0000313" key="4">
    <source>
        <dbReference type="EMBL" id="MBC6493032.1"/>
    </source>
</evidence>
<dbReference type="InterPro" id="IPR011990">
    <property type="entry name" value="TPR-like_helical_dom_sf"/>
</dbReference>
<organism evidence="4 5">
    <name type="scientific">Flavihumibacter stibioxidans</name>
    <dbReference type="NCBI Taxonomy" id="1834163"/>
    <lineage>
        <taxon>Bacteria</taxon>
        <taxon>Pseudomonadati</taxon>
        <taxon>Bacteroidota</taxon>
        <taxon>Chitinophagia</taxon>
        <taxon>Chitinophagales</taxon>
        <taxon>Chitinophagaceae</taxon>
        <taxon>Flavihumibacter</taxon>
    </lineage>
</organism>
<evidence type="ECO:0000313" key="5">
    <source>
        <dbReference type="Proteomes" id="UP000765802"/>
    </source>
</evidence>
<evidence type="ECO:0008006" key="6">
    <source>
        <dbReference type="Google" id="ProtNLM"/>
    </source>
</evidence>
<feature type="coiled-coil region" evidence="1">
    <location>
        <begin position="730"/>
        <end position="768"/>
    </location>
</feature>
<evidence type="ECO:0000256" key="1">
    <source>
        <dbReference type="SAM" id="Coils"/>
    </source>
</evidence>
<name>A0ABR7MDC6_9BACT</name>
<proteinExistence type="predicted"/>
<evidence type="ECO:0000256" key="2">
    <source>
        <dbReference type="SAM" id="MobiDB-lite"/>
    </source>
</evidence>
<reference evidence="4 5" key="1">
    <citation type="submission" date="2016-07" db="EMBL/GenBank/DDBJ databases">
        <title>Genome analysis of Flavihumibacter stibioxidans YS-17.</title>
        <authorList>
            <person name="Shi K."/>
            <person name="Han Y."/>
            <person name="Wang G."/>
        </authorList>
    </citation>
    <scope>NUCLEOTIDE SEQUENCE [LARGE SCALE GENOMIC DNA]</scope>
    <source>
        <strain evidence="4 5">YS-17</strain>
    </source>
</reference>
<feature type="signal peptide" evidence="3">
    <location>
        <begin position="1"/>
        <end position="23"/>
    </location>
</feature>
<protein>
    <recommendedName>
        <fullName evidence="6">Tetratricopeptide repeat protein</fullName>
    </recommendedName>
</protein>
<evidence type="ECO:0000256" key="3">
    <source>
        <dbReference type="SAM" id="SignalP"/>
    </source>
</evidence>
<accession>A0ABR7MDC6</accession>
<keyword evidence="5" id="KW-1185">Reference proteome</keyword>
<gene>
    <name evidence="4" type="ORF">BC349_18400</name>
</gene>
<dbReference type="SUPFAM" id="SSF48452">
    <property type="entry name" value="TPR-like"/>
    <property type="match status" value="1"/>
</dbReference>
<keyword evidence="1" id="KW-0175">Coiled coil</keyword>
<feature type="region of interest" description="Disordered" evidence="2">
    <location>
        <begin position="345"/>
        <end position="365"/>
    </location>
</feature>
<feature type="chain" id="PRO_5045950666" description="Tetratricopeptide repeat protein" evidence="3">
    <location>
        <begin position="24"/>
        <end position="1013"/>
    </location>
</feature>
<sequence>MRSIRNIFYSWILFLLCQSPIQAQDCDPAIVANHPGKWKQGMQGSSRGVSPASLSRQREIIQAIIRQMQSNHQLRGFNISYSGVHGYPNPDLVKGRKTDSYEAGMAILPIYCSDGVLKEAHETPFWLRIGFNNMPVTTNASFFVRTNEEEEDPETDVLGAIDSKPVNDRSVWLLKRNFTGGFGVGLTEYKWIISYRDELPFTYLTKKELCAKLKDYHQKKLKYVKFEYEKKSHKEKLERIEEFVHNATERVLNEPATSHAEILQLFASNGDVIAGFPETTDPNARWVVKNRENYFNASLPLHTPQLITLTFSVNEKNEQQMNTMFQLVEAIDINNLKTLLGNPNAFTKGNPSKPANTKPTPPNTNSNIIITTASASGAKRQVTPYDIYKNVPDKKFMPTPLAQITNVVRLPTIPPAIRAAAMQITMTNNNRQEILKKLLFDIRQQLKAEQLSATEKILSGVNSKPIDLADLGVMLFYKGNTTEGLWCLAQAAAFDPQSDYILNNLAGVLTTSGAAPRALPILRYLQMKHPKNTTVLNNLGQAWFQLGELTRSKTALDSCLRYMGHHPQANYTRAAIAEKEGKNQEAVALIHKSLKGAYNKETEELAGKKRIKIDWGNYLNLRRPVEVAYINPLQLRPPAQCTNVASAGELESQWKAWEAATEKMTAGIEAGMEEAALNAEQYAQEMEKKNGIAGAVTPYRGIMSGKASKLYTKFLKQFSELSAEANQYLSTRYKKEEEALEQQLEKAYESITEKYAKLEGEGKGLQTEARCQEWNSASNTYLQQMAALHDDFNNRFSEPMRSLAIEMMFWSQYLPEPVALREGKYYEMALKAVQPIYLPSKFIYPCGEGPRNKAITKDTLAFQPYCPISFKFKIKVVKVTGDCSKLEFEIEAAGLVLGMEKDFVNKKSTLAFGVGASLDFDRDDLIGEAIPQFIDLTGSGVGGKFQGFIEFNRDGTIADAGVRGEASLEGPLTDRGDIKVNGKLGVNSGVDVTGSDAANGIADSINGLITTGK</sequence>
<dbReference type="Gene3D" id="1.25.40.10">
    <property type="entry name" value="Tetratricopeptide repeat domain"/>
    <property type="match status" value="1"/>
</dbReference>
<dbReference type="EMBL" id="MBUA01000030">
    <property type="protein sequence ID" value="MBC6493032.1"/>
    <property type="molecule type" value="Genomic_DNA"/>
</dbReference>